<evidence type="ECO:0000313" key="2">
    <source>
        <dbReference type="Proteomes" id="UP000001194"/>
    </source>
</evidence>
<dbReference type="HOGENOM" id="CLU_091420_0_0_1"/>
<proteinExistence type="predicted"/>
<gene>
    <name evidence="1" type="ORF">LACBIDRAFT_329361</name>
</gene>
<dbReference type="GeneID" id="6079190"/>
<keyword evidence="2" id="KW-1185">Reference proteome</keyword>
<dbReference type="Proteomes" id="UP000001194">
    <property type="component" value="Unassembled WGS sequence"/>
</dbReference>
<name>B0DHT4_LACBS</name>
<protein>
    <submittedName>
        <fullName evidence="1">Predicted protein</fullName>
    </submittedName>
</protein>
<accession>B0DHT4</accession>
<dbReference type="EMBL" id="DS547111">
    <property type="protein sequence ID" value="EDR05887.1"/>
    <property type="molecule type" value="Genomic_DNA"/>
</dbReference>
<dbReference type="KEGG" id="lbc:LACBIDRAFT_329361"/>
<dbReference type="AlphaFoldDB" id="B0DHT4"/>
<reference evidence="1 2" key="1">
    <citation type="journal article" date="2008" name="Nature">
        <title>The genome of Laccaria bicolor provides insights into mycorrhizal symbiosis.</title>
        <authorList>
            <person name="Martin F."/>
            <person name="Aerts A."/>
            <person name="Ahren D."/>
            <person name="Brun A."/>
            <person name="Danchin E.G.J."/>
            <person name="Duchaussoy F."/>
            <person name="Gibon J."/>
            <person name="Kohler A."/>
            <person name="Lindquist E."/>
            <person name="Pereda V."/>
            <person name="Salamov A."/>
            <person name="Shapiro H.J."/>
            <person name="Wuyts J."/>
            <person name="Blaudez D."/>
            <person name="Buee M."/>
            <person name="Brokstein P."/>
            <person name="Canbaeck B."/>
            <person name="Cohen D."/>
            <person name="Courty P.E."/>
            <person name="Coutinho P.M."/>
            <person name="Delaruelle C."/>
            <person name="Detter J.C."/>
            <person name="Deveau A."/>
            <person name="DiFazio S."/>
            <person name="Duplessis S."/>
            <person name="Fraissinet-Tachet L."/>
            <person name="Lucic E."/>
            <person name="Frey-Klett P."/>
            <person name="Fourrey C."/>
            <person name="Feussner I."/>
            <person name="Gay G."/>
            <person name="Grimwood J."/>
            <person name="Hoegger P.J."/>
            <person name="Jain P."/>
            <person name="Kilaru S."/>
            <person name="Labbe J."/>
            <person name="Lin Y.C."/>
            <person name="Legue V."/>
            <person name="Le Tacon F."/>
            <person name="Marmeisse R."/>
            <person name="Melayah D."/>
            <person name="Montanini B."/>
            <person name="Muratet M."/>
            <person name="Nehls U."/>
            <person name="Niculita-Hirzel H."/>
            <person name="Oudot-Le Secq M.P."/>
            <person name="Peter M."/>
            <person name="Quesneville H."/>
            <person name="Rajashekar B."/>
            <person name="Reich M."/>
            <person name="Rouhier N."/>
            <person name="Schmutz J."/>
            <person name="Yin T."/>
            <person name="Chalot M."/>
            <person name="Henrissat B."/>
            <person name="Kuees U."/>
            <person name="Lucas S."/>
            <person name="Van de Peer Y."/>
            <person name="Podila G.K."/>
            <person name="Polle A."/>
            <person name="Pukkila P.J."/>
            <person name="Richardson P.M."/>
            <person name="Rouze P."/>
            <person name="Sanders I.R."/>
            <person name="Stajich J.E."/>
            <person name="Tunlid A."/>
            <person name="Tuskan G."/>
            <person name="Grigoriev I.V."/>
        </authorList>
    </citation>
    <scope>NUCLEOTIDE SEQUENCE [LARGE SCALE GENOMIC DNA]</scope>
    <source>
        <strain evidence="2">S238N-H82 / ATCC MYA-4686</strain>
    </source>
</reference>
<dbReference type="InParanoid" id="B0DHT4"/>
<organism evidence="2">
    <name type="scientific">Laccaria bicolor (strain S238N-H82 / ATCC MYA-4686)</name>
    <name type="common">Bicoloured deceiver</name>
    <name type="synonym">Laccaria laccata var. bicolor</name>
    <dbReference type="NCBI Taxonomy" id="486041"/>
    <lineage>
        <taxon>Eukaryota</taxon>
        <taxon>Fungi</taxon>
        <taxon>Dikarya</taxon>
        <taxon>Basidiomycota</taxon>
        <taxon>Agaricomycotina</taxon>
        <taxon>Agaricomycetes</taxon>
        <taxon>Agaricomycetidae</taxon>
        <taxon>Agaricales</taxon>
        <taxon>Agaricineae</taxon>
        <taxon>Hydnangiaceae</taxon>
        <taxon>Laccaria</taxon>
    </lineage>
</organism>
<dbReference type="RefSeq" id="XP_001883563.1">
    <property type="nucleotide sequence ID" value="XM_001883528.1"/>
</dbReference>
<evidence type="ECO:0000313" key="1">
    <source>
        <dbReference type="EMBL" id="EDR05887.1"/>
    </source>
</evidence>
<sequence length="194" mass="21804">MPGAPNQTQRRSARIRYANWGWSGYACGTSHLQRSHRSIAWNWNMGQWPMRVRIVQEVLALMRDPSALQPPGFIDFLPARIIGAFDHLPQGAHPLVISTKHQTIICPSIRHLTPFRKSDYLLGSTPVDVDDLAFWKRKDALTSRVALDIQDLVIHLISLTGPTKYNDSEISRPACNGKMEEGLAATASGVRYYL</sequence>